<organism evidence="1 2">
    <name type="scientific">Taibaiella chishuiensis</name>
    <dbReference type="NCBI Taxonomy" id="1434707"/>
    <lineage>
        <taxon>Bacteria</taxon>
        <taxon>Pseudomonadati</taxon>
        <taxon>Bacteroidota</taxon>
        <taxon>Chitinophagia</taxon>
        <taxon>Chitinophagales</taxon>
        <taxon>Chitinophagaceae</taxon>
        <taxon>Taibaiella</taxon>
    </lineage>
</organism>
<dbReference type="RefSeq" id="WP_106522841.1">
    <property type="nucleotide sequence ID" value="NZ_PYGD01000003.1"/>
</dbReference>
<dbReference type="Proteomes" id="UP000240572">
    <property type="component" value="Unassembled WGS sequence"/>
</dbReference>
<evidence type="ECO:0000313" key="1">
    <source>
        <dbReference type="EMBL" id="PSK92659.1"/>
    </source>
</evidence>
<keyword evidence="2" id="KW-1185">Reference proteome</keyword>
<dbReference type="EMBL" id="PYGD01000003">
    <property type="protein sequence ID" value="PSK92659.1"/>
    <property type="molecule type" value="Genomic_DNA"/>
</dbReference>
<comment type="caution">
    <text evidence="1">The sequence shown here is derived from an EMBL/GenBank/DDBJ whole genome shotgun (WGS) entry which is preliminary data.</text>
</comment>
<sequence>MKKKKQVEKLDLKKMVIGTLNQQDTIKGGLRQIAAAADTNQLTGCGMTCWSYGNYCFLSENCA</sequence>
<dbReference type="AlphaFoldDB" id="A0A2P8D644"/>
<protein>
    <submittedName>
        <fullName evidence="1">Uncharacterized protein</fullName>
    </submittedName>
</protein>
<reference evidence="1 2" key="1">
    <citation type="submission" date="2018-03" db="EMBL/GenBank/DDBJ databases">
        <title>Genomic Encyclopedia of Type Strains, Phase III (KMG-III): the genomes of soil and plant-associated and newly described type strains.</title>
        <authorList>
            <person name="Whitman W."/>
        </authorList>
    </citation>
    <scope>NUCLEOTIDE SEQUENCE [LARGE SCALE GENOMIC DNA]</scope>
    <source>
        <strain evidence="1 2">CGMCC 1.12700</strain>
    </source>
</reference>
<name>A0A2P8D644_9BACT</name>
<proteinExistence type="predicted"/>
<gene>
    <name evidence="1" type="ORF">B0I18_103236</name>
</gene>
<evidence type="ECO:0000313" key="2">
    <source>
        <dbReference type="Proteomes" id="UP000240572"/>
    </source>
</evidence>
<dbReference type="OrthoDB" id="9925800at2"/>
<accession>A0A2P8D644</accession>